<reference evidence="5" key="1">
    <citation type="submission" date="2022-08" db="EMBL/GenBank/DDBJ databases">
        <title>Mycobacterium kiyosense sp. nov., scotochromogenic slow-glowing species isolated from respiratory specimens.</title>
        <authorList>
            <person name="Fukano H."/>
            <person name="Kazumi Y."/>
            <person name="Sakagami N."/>
            <person name="Ato M."/>
            <person name="Mitarai S."/>
            <person name="Hoshino Y."/>
        </authorList>
    </citation>
    <scope>NUCLEOTIDE SEQUENCE</scope>
    <source>
        <strain evidence="5">1413</strain>
        <strain evidence="4">SRL2020-028</strain>
    </source>
</reference>
<dbReference type="Pfam" id="PF01326">
    <property type="entry name" value="PPDK_N"/>
    <property type="match status" value="1"/>
</dbReference>
<evidence type="ECO:0008006" key="7">
    <source>
        <dbReference type="Google" id="ProtNLM"/>
    </source>
</evidence>
<dbReference type="PANTHER" id="PTHR43615">
    <property type="entry name" value="PHOSPHOENOLPYRUVATE SYNTHASE-RELATED"/>
    <property type="match status" value="1"/>
</dbReference>
<keyword evidence="6" id="KW-1185">Reference proteome</keyword>
<dbReference type="Gene3D" id="3.30.1490.20">
    <property type="entry name" value="ATP-grasp fold, A domain"/>
    <property type="match status" value="1"/>
</dbReference>
<dbReference type="RefSeq" id="WP_238304869.1">
    <property type="nucleotide sequence ID" value="NZ_BRXE01000001.1"/>
</dbReference>
<dbReference type="Proteomes" id="UP001165663">
    <property type="component" value="Unassembled WGS sequence"/>
</dbReference>
<dbReference type="InterPro" id="IPR008279">
    <property type="entry name" value="PEP-util_enz_mobile_dom"/>
</dbReference>
<gene>
    <name evidence="5" type="ORF">Mkiyose1413_05380</name>
    <name evidence="4" type="ORF">SRL2020028_01070</name>
</gene>
<dbReference type="GeneID" id="83627165"/>
<dbReference type="Gene3D" id="3.50.30.10">
    <property type="entry name" value="Phosphohistidine domain"/>
    <property type="match status" value="1"/>
</dbReference>
<dbReference type="Gene3D" id="3.30.470.20">
    <property type="entry name" value="ATP-grasp fold, B domain"/>
    <property type="match status" value="1"/>
</dbReference>
<evidence type="ECO:0000259" key="3">
    <source>
        <dbReference type="Pfam" id="PF01326"/>
    </source>
</evidence>
<organism evidence="5 6">
    <name type="scientific">Mycobacterium kiyosense</name>
    <dbReference type="NCBI Taxonomy" id="2871094"/>
    <lineage>
        <taxon>Bacteria</taxon>
        <taxon>Bacillati</taxon>
        <taxon>Actinomycetota</taxon>
        <taxon>Actinomycetes</taxon>
        <taxon>Mycobacteriales</taxon>
        <taxon>Mycobacteriaceae</taxon>
        <taxon>Mycobacterium</taxon>
    </lineage>
</organism>
<dbReference type="InterPro" id="IPR002192">
    <property type="entry name" value="PPDK_AMP/ATP-bd"/>
</dbReference>
<proteinExistence type="predicted"/>
<protein>
    <recommendedName>
        <fullName evidence="7">Pyruvate, water dikinase</fullName>
    </recommendedName>
</protein>
<dbReference type="EMBL" id="BRXE01000001">
    <property type="protein sequence ID" value="GLB80851.1"/>
    <property type="molecule type" value="Genomic_DNA"/>
</dbReference>
<feature type="region of interest" description="Disordered" evidence="1">
    <location>
        <begin position="850"/>
        <end position="870"/>
    </location>
</feature>
<dbReference type="AlphaFoldDB" id="A0A9P3Q3U2"/>
<dbReference type="InterPro" id="IPR013815">
    <property type="entry name" value="ATP_grasp_subdomain_1"/>
</dbReference>
<sequence length="870" mass="94158">MPRYVVGLADCSGERAAEVGGKAAGLGALLAAGMPVPTGFAVTTSAYRDSIAAIRSAIEAIAAVPEISDDDASVRLRALFEELPPPEAVAAQLREAYLALDPAGTALVAVRSSATAEDMADASFAGQQDTYLGIRGVDSVITHVARCWGSLFTPHAIGYRRRFEVPVDDLAMAVVVQQLVDAQAAGVMMSLDPVTGDRATVFISAAHGLGEGVVVGDVESDSIWVDKDGPSVIRLESAHQTESYRYDVDGRVRRQPLAAELQDQPAISPREAIELACIAIRMEQRQGRPQDLEWAIDLDDTGSRRIWLLQSRPETVWANRTTADRPPALHGPTRPDTTWTTTNVGESVPGIPTPLGWSMWSVAGEIAMRSAFHAIGALSRDELAIPAAPQDRLLGIFLGHAALSVSLLCEWAERVPGTDPVTMCEQIFSARPRDYVPRSQKRYYPRVALKAGVPMFRVKSMVLRDRADAEAFRSKSLRALASSDDETTRRILAEALEIHRRCLSTQTLLTMAVCQPITDALLRIAASVGFSGEELMAGYGGHDETAAVTDMWACSRGKLDLDTFLARHGFHAWQEGELSARSWREDPTPVRNLIESYRARGDEADPAIAEWLRMAARERLERQFLSALPRTRKPLGQLLLRMARSYVPLRGIAKGSFVQSLDVVRAAARRLGTLLRDRGVLAESDDIFYLTLPELRGGLPADVRAVITERKRERASYAALELPTVWVGEAAPTQTTPIADDDMIVGSGASPGVVEGRARVVTHPDHAHIAEGEILIAHNTDPSWASLMFLSSGLVADIGGVMSHTAIVARELSLPCVVNTKSASKAVRTGDLIRVNGARGTVEILERFSTPPTTVETQSLPTSPSGRDAR</sequence>
<dbReference type="GO" id="GO:0005524">
    <property type="term" value="F:ATP binding"/>
    <property type="evidence" value="ECO:0007669"/>
    <property type="project" value="InterPro"/>
</dbReference>
<dbReference type="GO" id="GO:0016301">
    <property type="term" value="F:kinase activity"/>
    <property type="evidence" value="ECO:0007669"/>
    <property type="project" value="InterPro"/>
</dbReference>
<dbReference type="SUPFAM" id="SSF52009">
    <property type="entry name" value="Phosphohistidine domain"/>
    <property type="match status" value="1"/>
</dbReference>
<evidence type="ECO:0000313" key="6">
    <source>
        <dbReference type="Proteomes" id="UP001064782"/>
    </source>
</evidence>
<dbReference type="Pfam" id="PF00391">
    <property type="entry name" value="PEP-utilizers"/>
    <property type="match status" value="1"/>
</dbReference>
<dbReference type="SUPFAM" id="SSF56059">
    <property type="entry name" value="Glutathione synthetase ATP-binding domain-like"/>
    <property type="match status" value="1"/>
</dbReference>
<dbReference type="PANTHER" id="PTHR43615:SF1">
    <property type="entry name" value="PPDK_N DOMAIN-CONTAINING PROTEIN"/>
    <property type="match status" value="1"/>
</dbReference>
<name>A0A9P3Q3U2_9MYCO</name>
<accession>A0A9P3Q3U2</accession>
<evidence type="ECO:0000256" key="1">
    <source>
        <dbReference type="SAM" id="MobiDB-lite"/>
    </source>
</evidence>
<feature type="domain" description="Pyruvate phosphate dikinase AMP/ATP-binding" evidence="3">
    <location>
        <begin position="18"/>
        <end position="324"/>
    </location>
</feature>
<evidence type="ECO:0000259" key="2">
    <source>
        <dbReference type="Pfam" id="PF00391"/>
    </source>
</evidence>
<evidence type="ECO:0000313" key="5">
    <source>
        <dbReference type="EMBL" id="GLD28655.1"/>
    </source>
</evidence>
<dbReference type="InterPro" id="IPR051549">
    <property type="entry name" value="PEP_Utilizing_Enz"/>
</dbReference>
<comment type="caution">
    <text evidence="5">The sequence shown here is derived from an EMBL/GenBank/DDBJ whole genome shotgun (WGS) entry which is preliminary data.</text>
</comment>
<feature type="domain" description="PEP-utilising enzyme mobile" evidence="2">
    <location>
        <begin position="770"/>
        <end position="840"/>
    </location>
</feature>
<dbReference type="EMBL" id="BRZI01000002">
    <property type="protein sequence ID" value="GLD28655.1"/>
    <property type="molecule type" value="Genomic_DNA"/>
</dbReference>
<evidence type="ECO:0000313" key="4">
    <source>
        <dbReference type="EMBL" id="GLB80851.1"/>
    </source>
</evidence>
<dbReference type="Proteomes" id="UP001064782">
    <property type="component" value="Unassembled WGS sequence"/>
</dbReference>
<dbReference type="InterPro" id="IPR036637">
    <property type="entry name" value="Phosphohistidine_dom_sf"/>
</dbReference>